<organism evidence="2 3">
    <name type="scientific">Phytophthora lilii</name>
    <dbReference type="NCBI Taxonomy" id="2077276"/>
    <lineage>
        <taxon>Eukaryota</taxon>
        <taxon>Sar</taxon>
        <taxon>Stramenopiles</taxon>
        <taxon>Oomycota</taxon>
        <taxon>Peronosporomycetes</taxon>
        <taxon>Peronosporales</taxon>
        <taxon>Peronosporaceae</taxon>
        <taxon>Phytophthora</taxon>
    </lineage>
</organism>
<accession>A0A9W6WS75</accession>
<dbReference type="Proteomes" id="UP001165083">
    <property type="component" value="Unassembled WGS sequence"/>
</dbReference>
<reference evidence="2" key="1">
    <citation type="submission" date="2023-04" db="EMBL/GenBank/DDBJ databases">
        <title>Phytophthora lilii NBRC 32176.</title>
        <authorList>
            <person name="Ichikawa N."/>
            <person name="Sato H."/>
            <person name="Tonouchi N."/>
        </authorList>
    </citation>
    <scope>NUCLEOTIDE SEQUENCE</scope>
    <source>
        <strain evidence="2">NBRC 32176</strain>
    </source>
</reference>
<feature type="compositionally biased region" description="Basic and acidic residues" evidence="1">
    <location>
        <begin position="61"/>
        <end position="74"/>
    </location>
</feature>
<evidence type="ECO:0000313" key="2">
    <source>
        <dbReference type="EMBL" id="GMF15462.1"/>
    </source>
</evidence>
<sequence>MYAIIVGAKSKWPFSSNVLFPVVQKAPTPEGVGPGSYDMTKKPMGIVTDPPPRQQGWGGRPDSRSMDSAGEWKHTSEIPSVTKFSFRKARASTWIEQVEQRQRREDPLARRKPEFYAIVAPEQRLPHFLQGTSNPVPSSAAAVSSSAAPNSAPGRIQPLVVSLYPQPDDIDSFGGPCA</sequence>
<dbReference type="AlphaFoldDB" id="A0A9W6WS75"/>
<feature type="compositionally biased region" description="Low complexity" evidence="1">
    <location>
        <begin position="133"/>
        <end position="153"/>
    </location>
</feature>
<dbReference type="OrthoDB" id="89788at2759"/>
<comment type="caution">
    <text evidence="2">The sequence shown here is derived from an EMBL/GenBank/DDBJ whole genome shotgun (WGS) entry which is preliminary data.</text>
</comment>
<name>A0A9W6WS75_9STRA</name>
<keyword evidence="3" id="KW-1185">Reference proteome</keyword>
<evidence type="ECO:0000256" key="1">
    <source>
        <dbReference type="SAM" id="MobiDB-lite"/>
    </source>
</evidence>
<feature type="region of interest" description="Disordered" evidence="1">
    <location>
        <begin position="29"/>
        <end position="74"/>
    </location>
</feature>
<protein>
    <submittedName>
        <fullName evidence="2">Unnamed protein product</fullName>
    </submittedName>
</protein>
<evidence type="ECO:0000313" key="3">
    <source>
        <dbReference type="Proteomes" id="UP001165083"/>
    </source>
</evidence>
<dbReference type="EMBL" id="BSXW01000223">
    <property type="protein sequence ID" value="GMF15462.1"/>
    <property type="molecule type" value="Genomic_DNA"/>
</dbReference>
<gene>
    <name evidence="2" type="ORF">Plil01_000531800</name>
</gene>
<feature type="region of interest" description="Disordered" evidence="1">
    <location>
        <begin position="129"/>
        <end position="154"/>
    </location>
</feature>
<proteinExistence type="predicted"/>